<keyword evidence="3" id="KW-1185">Reference proteome</keyword>
<dbReference type="PANTHER" id="PTHR28457:SF1">
    <property type="entry name" value="CILIA- AND FLAGELLA-ASSOCIATED PROTEIN 119"/>
    <property type="match status" value="1"/>
</dbReference>
<evidence type="ECO:0000313" key="3">
    <source>
        <dbReference type="Proteomes" id="UP000789595"/>
    </source>
</evidence>
<gene>
    <name evidence="2" type="ORF">PECAL_4P13900</name>
</gene>
<name>A0A8J2SKL0_9STRA</name>
<dbReference type="Proteomes" id="UP000789595">
    <property type="component" value="Unassembled WGS sequence"/>
</dbReference>
<dbReference type="AlphaFoldDB" id="A0A8J2SKL0"/>
<dbReference type="EMBL" id="CAKKNE010000004">
    <property type="protein sequence ID" value="CAH0374123.1"/>
    <property type="molecule type" value="Genomic_DNA"/>
</dbReference>
<dbReference type="Pfam" id="PF14769">
    <property type="entry name" value="CLAMP"/>
    <property type="match status" value="1"/>
</dbReference>
<comment type="caution">
    <text evidence="2">The sequence shown here is derived from an EMBL/GenBank/DDBJ whole genome shotgun (WGS) entry which is preliminary data.</text>
</comment>
<dbReference type="InterPro" id="IPR032727">
    <property type="entry name" value="CLAMP"/>
</dbReference>
<organism evidence="2 3">
    <name type="scientific">Pelagomonas calceolata</name>
    <dbReference type="NCBI Taxonomy" id="35677"/>
    <lineage>
        <taxon>Eukaryota</taxon>
        <taxon>Sar</taxon>
        <taxon>Stramenopiles</taxon>
        <taxon>Ochrophyta</taxon>
        <taxon>Pelagophyceae</taxon>
        <taxon>Pelagomonadales</taxon>
        <taxon>Pelagomonadaceae</taxon>
        <taxon>Pelagomonas</taxon>
    </lineage>
</organism>
<protein>
    <submittedName>
        <fullName evidence="2">Uncharacterized protein</fullName>
    </submittedName>
</protein>
<sequence>MSDEESAAPEESVGDASEAPEEEAAPRLGLAFTDLTIEAMEALADAPDVKSKLQILCELTEVNHYQDNTWSGVFVDYLYYGLAFAAERSFSDEQTSALSSILKNVFEHAFPVEPDSDSTPLEENHAFFKDQMLTHSVDDAEAGCIQLYSVEDVTQVSNFLSTTFYRHYNSYKYAYTTTQPEETVHHSLIVETPLPPPPLCEGQLFGEAVPEPCVEAPAPAPAPYYEEDHVEYYGEDPEYLDSYKAYVRGRRLDAERQEDPSLTKAREDAMAMLAQLKADEEAGLVEPTEWTVVEPDEPRPDWVPPATPPDVREKLAAREAGPGWVPPSTPPEAATAAAE</sequence>
<reference evidence="2" key="1">
    <citation type="submission" date="2021-11" db="EMBL/GenBank/DDBJ databases">
        <authorList>
            <consortium name="Genoscope - CEA"/>
            <person name="William W."/>
        </authorList>
    </citation>
    <scope>NUCLEOTIDE SEQUENCE</scope>
</reference>
<evidence type="ECO:0000313" key="2">
    <source>
        <dbReference type="EMBL" id="CAH0374123.1"/>
    </source>
</evidence>
<feature type="region of interest" description="Disordered" evidence="1">
    <location>
        <begin position="1"/>
        <end position="23"/>
    </location>
</feature>
<accession>A0A8J2SKL0</accession>
<proteinExistence type="predicted"/>
<feature type="region of interest" description="Disordered" evidence="1">
    <location>
        <begin position="318"/>
        <end position="339"/>
    </location>
</feature>
<dbReference type="OrthoDB" id="425082at2759"/>
<evidence type="ECO:0000256" key="1">
    <source>
        <dbReference type="SAM" id="MobiDB-lite"/>
    </source>
</evidence>
<dbReference type="PANTHER" id="PTHR28457">
    <property type="entry name" value="COILED-COIL DOMAIN-CONTAINING PROTEIN 189"/>
    <property type="match status" value="1"/>
</dbReference>